<dbReference type="SUPFAM" id="SSF53335">
    <property type="entry name" value="S-adenosyl-L-methionine-dependent methyltransferases"/>
    <property type="match status" value="1"/>
</dbReference>
<organism evidence="2 3">
    <name type="scientific">Hyphomicrobium denitrificans (strain ATCC 51888 / DSM 1869 / NCIMB 11706 / TK 0415)</name>
    <dbReference type="NCBI Taxonomy" id="582899"/>
    <lineage>
        <taxon>Bacteria</taxon>
        <taxon>Pseudomonadati</taxon>
        <taxon>Pseudomonadota</taxon>
        <taxon>Alphaproteobacteria</taxon>
        <taxon>Hyphomicrobiales</taxon>
        <taxon>Hyphomicrobiaceae</taxon>
        <taxon>Hyphomicrobium</taxon>
    </lineage>
</organism>
<evidence type="ECO:0000313" key="3">
    <source>
        <dbReference type="Proteomes" id="UP000002033"/>
    </source>
</evidence>
<reference evidence="3" key="1">
    <citation type="journal article" date="2011" name="J. Bacteriol.">
        <title>Genome sequences of eight morphologically diverse alphaproteobacteria.</title>
        <authorList>
            <consortium name="US DOE Joint Genome Institute"/>
            <person name="Brown P.J."/>
            <person name="Kysela D.T."/>
            <person name="Buechlein A."/>
            <person name="Hemmerich C."/>
            <person name="Brun Y.V."/>
        </authorList>
    </citation>
    <scope>NUCLEOTIDE SEQUENCE [LARGE SCALE GENOMIC DNA]</scope>
    <source>
        <strain evidence="3">ATCC 51888 / DSM 1869 / NCIB 11706 / TK 0415</strain>
    </source>
</reference>
<dbReference type="eggNOG" id="COG0286">
    <property type="taxonomic scope" value="Bacteria"/>
</dbReference>
<evidence type="ECO:0000256" key="1">
    <source>
        <dbReference type="SAM" id="MobiDB-lite"/>
    </source>
</evidence>
<dbReference type="HOGENOM" id="CLU_094523_0_0_5"/>
<proteinExistence type="predicted"/>
<feature type="region of interest" description="Disordered" evidence="1">
    <location>
        <begin position="226"/>
        <end position="255"/>
    </location>
</feature>
<feature type="compositionally biased region" description="Basic residues" evidence="1">
    <location>
        <begin position="8"/>
        <end position="29"/>
    </location>
</feature>
<protein>
    <recommendedName>
        <fullName evidence="4">Methyltransferase</fullName>
    </recommendedName>
</protein>
<evidence type="ECO:0008006" key="4">
    <source>
        <dbReference type="Google" id="ProtNLM"/>
    </source>
</evidence>
<name>D8JVV3_HYPDA</name>
<keyword evidence="3" id="KW-1185">Reference proteome</keyword>
<dbReference type="EMBL" id="CP002083">
    <property type="protein sequence ID" value="ADJ22992.1"/>
    <property type="molecule type" value="Genomic_DNA"/>
</dbReference>
<dbReference type="KEGG" id="hdn:Hden_1179"/>
<dbReference type="AlphaFoldDB" id="D8JVV3"/>
<feature type="region of interest" description="Disordered" evidence="1">
    <location>
        <begin position="1"/>
        <end position="32"/>
    </location>
</feature>
<dbReference type="InterPro" id="IPR029063">
    <property type="entry name" value="SAM-dependent_MTases_sf"/>
</dbReference>
<evidence type="ECO:0000313" key="2">
    <source>
        <dbReference type="EMBL" id="ADJ22992.1"/>
    </source>
</evidence>
<dbReference type="STRING" id="582899.Hden_1179"/>
<dbReference type="RefSeq" id="WP_013215207.1">
    <property type="nucleotide sequence ID" value="NC_014313.1"/>
</dbReference>
<gene>
    <name evidence="2" type="ordered locus">Hden_1179</name>
</gene>
<sequence length="255" mass="28705">MKAVAIKASKKALGKDKAKKPKAMPKNHRAVMASRREPPDSLEFFPTGPWATRAFCVHVLMNHCGIDLSTKKYWEPAAGEGHMHEVLGEFFAEGYASDVFDYGRGYAQGAFVVEKTGLVDDLARCPFRPHWIVTNPPFSLAEQFVIRALQEATEGVAIVMPMRWLEGIGRYENIFSVIPPTLIAISVERIPMHKGVWLPDGDTATSYIWFVWEKRRGGRTDTIWIPPGQRNSLEHPDDRRRFGPPVGADMFQEAP</sequence>
<feature type="compositionally biased region" description="Basic and acidic residues" evidence="1">
    <location>
        <begin position="232"/>
        <end position="241"/>
    </location>
</feature>
<dbReference type="Proteomes" id="UP000002033">
    <property type="component" value="Chromosome"/>
</dbReference>
<accession>D8JVV3</accession>